<comment type="cofactor">
    <cofactor evidence="1">
        <name>Zn(2+)</name>
        <dbReference type="ChEBI" id="CHEBI:29105"/>
    </cofactor>
    <text evidence="1">Binds 1 zinc ion per subunit.</text>
</comment>
<keyword evidence="1" id="KW-0560">Oxidoreductase</keyword>
<dbReference type="Pfam" id="PF00080">
    <property type="entry name" value="Sod_Cu"/>
    <property type="match status" value="1"/>
</dbReference>
<feature type="domain" description="Superoxide dismutase copper/zinc binding" evidence="3">
    <location>
        <begin position="91"/>
        <end position="225"/>
    </location>
</feature>
<feature type="transmembrane region" description="Helical" evidence="2">
    <location>
        <begin position="12"/>
        <end position="29"/>
    </location>
</feature>
<comment type="similarity">
    <text evidence="1">Belongs to the Cu-Zn superoxide dismutase family.</text>
</comment>
<dbReference type="InterPro" id="IPR036423">
    <property type="entry name" value="SOD-like_Cu/Zn_dom_sf"/>
</dbReference>
<evidence type="ECO:0000313" key="5">
    <source>
        <dbReference type="Proteomes" id="UP000790347"/>
    </source>
</evidence>
<dbReference type="OrthoDB" id="6497185at2759"/>
<dbReference type="CDD" id="cd00305">
    <property type="entry name" value="Cu-Zn_Superoxide_Dismutase"/>
    <property type="match status" value="1"/>
</dbReference>
<reference evidence="4" key="2">
    <citation type="journal article" date="2022" name="Res Sq">
        <title>Comparative Genomics Reveals Insights into the Divergent Evolution of Astigmatic Mites and Household Pest Adaptations.</title>
        <authorList>
            <person name="Xiong Q."/>
            <person name="Wan A.T.-Y."/>
            <person name="Liu X.-Y."/>
            <person name="Fung C.S.-H."/>
            <person name="Xiao X."/>
            <person name="Malainual N."/>
            <person name="Hou J."/>
            <person name="Wang L."/>
            <person name="Wang M."/>
            <person name="Yang K."/>
            <person name="Cui Y."/>
            <person name="Leung E."/>
            <person name="Nong W."/>
            <person name="Shin S.-K."/>
            <person name="Au S."/>
            <person name="Jeong K.Y."/>
            <person name="Chew F.T."/>
            <person name="Hui J."/>
            <person name="Leung T.F."/>
            <person name="Tungtrongchitr A."/>
            <person name="Zhong N."/>
            <person name="Liu Z."/>
            <person name="Tsui S."/>
        </authorList>
    </citation>
    <scope>NUCLEOTIDE SEQUENCE</scope>
    <source>
        <strain evidence="4">Derf</strain>
        <tissue evidence="4">Whole organism</tissue>
    </source>
</reference>
<dbReference type="InterPro" id="IPR024134">
    <property type="entry name" value="SOD_Cu/Zn_/chaperone"/>
</dbReference>
<dbReference type="EMBL" id="ASGP02000001">
    <property type="protein sequence ID" value="KAH9529440.1"/>
    <property type="molecule type" value="Genomic_DNA"/>
</dbReference>
<dbReference type="Gene3D" id="2.60.40.200">
    <property type="entry name" value="Superoxide dismutase, copper/zinc binding domain"/>
    <property type="match status" value="1"/>
</dbReference>
<reference evidence="4" key="1">
    <citation type="submission" date="2013-05" db="EMBL/GenBank/DDBJ databases">
        <authorList>
            <person name="Yim A.K.Y."/>
            <person name="Chan T.F."/>
            <person name="Ji K.M."/>
            <person name="Liu X.Y."/>
            <person name="Zhou J.W."/>
            <person name="Li R.Q."/>
            <person name="Yang K.Y."/>
            <person name="Li J."/>
            <person name="Li M."/>
            <person name="Law P.T.W."/>
            <person name="Wu Y.L."/>
            <person name="Cai Z.L."/>
            <person name="Qin H."/>
            <person name="Bao Y."/>
            <person name="Leung R.K.K."/>
            <person name="Ng P.K.S."/>
            <person name="Zou J."/>
            <person name="Zhong X.J."/>
            <person name="Ran P.X."/>
            <person name="Zhong N.S."/>
            <person name="Liu Z.G."/>
            <person name="Tsui S.K.W."/>
        </authorList>
    </citation>
    <scope>NUCLEOTIDE SEQUENCE</scope>
    <source>
        <strain evidence="4">Derf</strain>
        <tissue evidence="4">Whole organism</tissue>
    </source>
</reference>
<dbReference type="Proteomes" id="UP000790347">
    <property type="component" value="Unassembled WGS sequence"/>
</dbReference>
<dbReference type="SUPFAM" id="SSF49329">
    <property type="entry name" value="Cu,Zn superoxide dismutase-like"/>
    <property type="match status" value="1"/>
</dbReference>
<keyword evidence="5" id="KW-1185">Reference proteome</keyword>
<evidence type="ECO:0000313" key="4">
    <source>
        <dbReference type="EMBL" id="KAH9529440.1"/>
    </source>
</evidence>
<keyword evidence="1" id="KW-0186">Copper</keyword>
<sequence>MALIRIFNKCFIHLAIYSIICCLIFMGIANQIQLPTFEDLDIKDLNIDTSLDYGPDDGGAEISQPVAAFTGADKDHGSMMIKAVTLIRGQVNGIVRLVQVGSGPTLVSGIVKGLYPFSKHGFHVHEYRVTGDCESAGEHYNPTRENHGSPFSVQSHVGDFGNLVADGLGFSRFHVTNPKLSLRGKYSVIERSLVIHQRPDDLGMGLNHESRKTGNSGGRLGCGTIKFVSIG</sequence>
<comment type="cofactor">
    <cofactor evidence="1">
        <name>Cu cation</name>
        <dbReference type="ChEBI" id="CHEBI:23378"/>
    </cofactor>
    <text evidence="1">Binds 1 copper ion per subunit.</text>
</comment>
<keyword evidence="2" id="KW-0472">Membrane</keyword>
<keyword evidence="2" id="KW-1133">Transmembrane helix</keyword>
<comment type="catalytic activity">
    <reaction evidence="1">
        <text>2 superoxide + 2 H(+) = H2O2 + O2</text>
        <dbReference type="Rhea" id="RHEA:20696"/>
        <dbReference type="ChEBI" id="CHEBI:15378"/>
        <dbReference type="ChEBI" id="CHEBI:15379"/>
        <dbReference type="ChEBI" id="CHEBI:16240"/>
        <dbReference type="ChEBI" id="CHEBI:18421"/>
        <dbReference type="EC" id="1.15.1.1"/>
    </reaction>
</comment>
<dbReference type="InterPro" id="IPR001424">
    <property type="entry name" value="SOD_Cu_Zn_dom"/>
</dbReference>
<dbReference type="GO" id="GO:0005507">
    <property type="term" value="F:copper ion binding"/>
    <property type="evidence" value="ECO:0007669"/>
    <property type="project" value="InterPro"/>
</dbReference>
<proteinExistence type="inferred from homology"/>
<name>A0A922IFT6_DERFA</name>
<dbReference type="GO" id="GO:0004784">
    <property type="term" value="F:superoxide dismutase activity"/>
    <property type="evidence" value="ECO:0007669"/>
    <property type="project" value="UniProtKB-EC"/>
</dbReference>
<dbReference type="InterPro" id="IPR018152">
    <property type="entry name" value="SOD_Cu/Zn_BS"/>
</dbReference>
<evidence type="ECO:0000256" key="1">
    <source>
        <dbReference type="RuleBase" id="RU000393"/>
    </source>
</evidence>
<dbReference type="EC" id="1.15.1.1" evidence="1"/>
<comment type="caution">
    <text evidence="4">The sequence shown here is derived from an EMBL/GenBank/DDBJ whole genome shotgun (WGS) entry which is preliminary data.</text>
</comment>
<keyword evidence="1" id="KW-0862">Zinc</keyword>
<keyword evidence="2" id="KW-0812">Transmembrane</keyword>
<accession>A0A922IFT6</accession>
<dbReference type="PANTHER" id="PTHR10003">
    <property type="entry name" value="SUPEROXIDE DISMUTASE CU-ZN -RELATED"/>
    <property type="match status" value="1"/>
</dbReference>
<dbReference type="AlphaFoldDB" id="A0A922IFT6"/>
<keyword evidence="1" id="KW-0479">Metal-binding</keyword>
<dbReference type="PROSITE" id="PS00332">
    <property type="entry name" value="SOD_CU_ZN_2"/>
    <property type="match status" value="1"/>
</dbReference>
<comment type="function">
    <text evidence="1">Destroys radicals which are normally produced within the cells and which are toxic to biological systems.</text>
</comment>
<evidence type="ECO:0000256" key="2">
    <source>
        <dbReference type="SAM" id="Phobius"/>
    </source>
</evidence>
<organism evidence="4 5">
    <name type="scientific">Dermatophagoides farinae</name>
    <name type="common">American house dust mite</name>
    <dbReference type="NCBI Taxonomy" id="6954"/>
    <lineage>
        <taxon>Eukaryota</taxon>
        <taxon>Metazoa</taxon>
        <taxon>Ecdysozoa</taxon>
        <taxon>Arthropoda</taxon>
        <taxon>Chelicerata</taxon>
        <taxon>Arachnida</taxon>
        <taxon>Acari</taxon>
        <taxon>Acariformes</taxon>
        <taxon>Sarcoptiformes</taxon>
        <taxon>Astigmata</taxon>
        <taxon>Psoroptidia</taxon>
        <taxon>Analgoidea</taxon>
        <taxon>Pyroglyphidae</taxon>
        <taxon>Dermatophagoidinae</taxon>
        <taxon>Dermatophagoides</taxon>
    </lineage>
</organism>
<dbReference type="PRINTS" id="PR00068">
    <property type="entry name" value="CUZNDISMTASE"/>
</dbReference>
<gene>
    <name evidence="4" type="primary">SOD1_1</name>
    <name evidence="4" type="ORF">DERF_003325</name>
</gene>
<evidence type="ECO:0000259" key="3">
    <source>
        <dbReference type="Pfam" id="PF00080"/>
    </source>
</evidence>
<protein>
    <recommendedName>
        <fullName evidence="1">Superoxide dismutase [Cu-Zn]</fullName>
        <ecNumber evidence="1">1.15.1.1</ecNumber>
    </recommendedName>
</protein>